<sequence length="177" mass="20498">MSADENKSDSSGSESEVSACSSNFNPFKALYSKKAEIPVKNAPLYENISQYESAQKHENTIIPVGHKEEVDKRELDKKTKKEEQERLLEEKNKQRFARFQLPQPVRREKRAKNVLTRIETMDGPLAVLKECVDHRLRIKLFQHASMFRFVCHNYMHPSFVHLWLASNPEEALIAASK</sequence>
<name>A0ABN8LBC5_CHISP</name>
<reference evidence="2" key="1">
    <citation type="submission" date="2021-12" db="EMBL/GenBank/DDBJ databases">
        <authorList>
            <person name="King R."/>
        </authorList>
    </citation>
    <scope>NUCLEOTIDE SEQUENCE</scope>
</reference>
<evidence type="ECO:0000313" key="2">
    <source>
        <dbReference type="EMBL" id="CAH2989726.1"/>
    </source>
</evidence>
<gene>
    <name evidence="2" type="ORF">CHILSU_LOCUS9041</name>
</gene>
<feature type="region of interest" description="Disordered" evidence="1">
    <location>
        <begin position="57"/>
        <end position="89"/>
    </location>
</feature>
<protein>
    <submittedName>
        <fullName evidence="2">Uncharacterized protein</fullName>
    </submittedName>
</protein>
<dbReference type="Proteomes" id="UP001153292">
    <property type="component" value="Chromosome 5"/>
</dbReference>
<dbReference type="PANTHER" id="PTHR21415:SF1">
    <property type="entry name" value="U7 SNRNA-ASSOCIATED SM-LIKE PROTEIN LSM11"/>
    <property type="match status" value="1"/>
</dbReference>
<feature type="region of interest" description="Disordered" evidence="1">
    <location>
        <begin position="1"/>
        <end position="20"/>
    </location>
</feature>
<evidence type="ECO:0000256" key="1">
    <source>
        <dbReference type="SAM" id="MobiDB-lite"/>
    </source>
</evidence>
<proteinExistence type="predicted"/>
<feature type="compositionally biased region" description="Low complexity" evidence="1">
    <location>
        <begin position="9"/>
        <end position="20"/>
    </location>
</feature>
<evidence type="ECO:0000313" key="3">
    <source>
        <dbReference type="Proteomes" id="UP001153292"/>
    </source>
</evidence>
<dbReference type="EMBL" id="OU963898">
    <property type="protein sequence ID" value="CAH2989726.1"/>
    <property type="molecule type" value="Genomic_DNA"/>
</dbReference>
<organism evidence="2 3">
    <name type="scientific">Chilo suppressalis</name>
    <name type="common">Asiatic rice borer moth</name>
    <dbReference type="NCBI Taxonomy" id="168631"/>
    <lineage>
        <taxon>Eukaryota</taxon>
        <taxon>Metazoa</taxon>
        <taxon>Ecdysozoa</taxon>
        <taxon>Arthropoda</taxon>
        <taxon>Hexapoda</taxon>
        <taxon>Insecta</taxon>
        <taxon>Pterygota</taxon>
        <taxon>Neoptera</taxon>
        <taxon>Endopterygota</taxon>
        <taxon>Lepidoptera</taxon>
        <taxon>Glossata</taxon>
        <taxon>Ditrysia</taxon>
        <taxon>Pyraloidea</taxon>
        <taxon>Crambidae</taxon>
        <taxon>Crambinae</taxon>
        <taxon>Chilo</taxon>
    </lineage>
</organism>
<dbReference type="PANTHER" id="PTHR21415">
    <property type="entry name" value="U7 SNRNA-ASSOCIATED SM-LIKE PROTEIN LSM11"/>
    <property type="match status" value="1"/>
</dbReference>
<accession>A0ABN8LBC5</accession>
<keyword evidence="3" id="KW-1185">Reference proteome</keyword>
<dbReference type="InterPro" id="IPR039267">
    <property type="entry name" value="Lsm11"/>
</dbReference>